<protein>
    <submittedName>
        <fullName evidence="2">Putative membrane protein</fullName>
    </submittedName>
</protein>
<feature type="transmembrane region" description="Helical" evidence="1">
    <location>
        <begin position="70"/>
        <end position="92"/>
    </location>
</feature>
<dbReference type="PANTHER" id="PTHR35797:SF1">
    <property type="entry name" value="PROTEASE"/>
    <property type="match status" value="1"/>
</dbReference>
<dbReference type="Proteomes" id="UP000182204">
    <property type="component" value="Chromosome"/>
</dbReference>
<keyword evidence="1" id="KW-0472">Membrane</keyword>
<feature type="transmembrane region" description="Helical" evidence="1">
    <location>
        <begin position="12"/>
        <end position="33"/>
    </location>
</feature>
<proteinExistence type="predicted"/>
<reference evidence="2 3" key="1">
    <citation type="submission" date="2015-11" db="EMBL/GenBank/DDBJ databases">
        <authorList>
            <person name="Hill K.K."/>
            <person name="Shirey T.B."/>
            <person name="Raphael B."/>
            <person name="Daligault H.E."/>
            <person name="Davenport K.W."/>
            <person name="Bruce D.C."/>
            <person name="Foley B.T."/>
            <person name="Johnson S.L."/>
        </authorList>
    </citation>
    <scope>NUCLEOTIDE SEQUENCE [LARGE SCALE GENOMIC DNA]</scope>
    <source>
        <strain evidence="2 3">CDC_1632</strain>
    </source>
</reference>
<feature type="transmembrane region" description="Helical" evidence="1">
    <location>
        <begin position="98"/>
        <end position="117"/>
    </location>
</feature>
<sequence>MSEHSASNKELILFLVVTFGFTAVMGIAMAFTYPKKVDAFPLAQMCYPATGVMIALLLNKKRRKELPIKFYGAYLFFTITLVLYILVQIFIFHKNPGWYVQYWTIIGSFALIIMYFSDEKDKIDAFGLKVGKNSRESIGYTLLFVILYLCANFLGQLILVTLKILLLLSKIQKDW</sequence>
<dbReference type="PANTHER" id="PTHR35797">
    <property type="entry name" value="PROTEASE-RELATED"/>
    <property type="match status" value="1"/>
</dbReference>
<accession>A0A1L3NH12</accession>
<name>A0A1L3NH12_CLOSG</name>
<evidence type="ECO:0000256" key="1">
    <source>
        <dbReference type="SAM" id="Phobius"/>
    </source>
</evidence>
<feature type="transmembrane region" description="Helical" evidence="1">
    <location>
        <begin position="39"/>
        <end position="58"/>
    </location>
</feature>
<keyword evidence="1" id="KW-1133">Transmembrane helix</keyword>
<dbReference type="STRING" id="413999.CBO0570"/>
<feature type="transmembrane region" description="Helical" evidence="1">
    <location>
        <begin position="138"/>
        <end position="166"/>
    </location>
</feature>
<dbReference type="AlphaFoldDB" id="A0A1L3NH12"/>
<keyword evidence="1" id="KW-0812">Transmembrane</keyword>
<evidence type="ECO:0000313" key="3">
    <source>
        <dbReference type="Proteomes" id="UP000182204"/>
    </source>
</evidence>
<dbReference type="InterPro" id="IPR042150">
    <property type="entry name" value="MmRce1-like"/>
</dbReference>
<evidence type="ECO:0000313" key="2">
    <source>
        <dbReference type="EMBL" id="APH15402.1"/>
    </source>
</evidence>
<dbReference type="EMBL" id="CP013243">
    <property type="protein sequence ID" value="APH15402.1"/>
    <property type="molecule type" value="Genomic_DNA"/>
</dbReference>
<organism evidence="2 3">
    <name type="scientific">Clostridium sporogenes</name>
    <dbReference type="NCBI Taxonomy" id="1509"/>
    <lineage>
        <taxon>Bacteria</taxon>
        <taxon>Bacillati</taxon>
        <taxon>Bacillota</taxon>
        <taxon>Clostridia</taxon>
        <taxon>Eubacteriales</taxon>
        <taxon>Clostridiaceae</taxon>
        <taxon>Clostridium</taxon>
    </lineage>
</organism>
<gene>
    <name evidence="2" type="ORF">NPD5_1515</name>
</gene>